<feature type="domain" description="RNA polymerase sigma-70 region 2" evidence="6">
    <location>
        <begin position="16"/>
        <end position="81"/>
    </location>
</feature>
<evidence type="ECO:0000256" key="1">
    <source>
        <dbReference type="ARBA" id="ARBA00010641"/>
    </source>
</evidence>
<keyword evidence="2" id="KW-0805">Transcription regulation</keyword>
<evidence type="ECO:0000313" key="8">
    <source>
        <dbReference type="EMBL" id="GAA4247279.1"/>
    </source>
</evidence>
<dbReference type="SUPFAM" id="SSF88659">
    <property type="entry name" value="Sigma3 and sigma4 domains of RNA polymerase sigma factors"/>
    <property type="match status" value="1"/>
</dbReference>
<evidence type="ECO:0000256" key="2">
    <source>
        <dbReference type="ARBA" id="ARBA00023015"/>
    </source>
</evidence>
<keyword evidence="5" id="KW-0804">Transcription</keyword>
<dbReference type="NCBIfam" id="TIGR02983">
    <property type="entry name" value="SigE-fam_strep"/>
    <property type="match status" value="1"/>
</dbReference>
<sequence length="173" mass="19675">MRNRRQAHDDDFAAYYNARARRLRTTAYLLCGDWHLAQDLTQLTFTKLYRVWRRVERQGPVDAFAHRVLLRAFLDERRRPWHREIPAPVLADGEAAAPHTDDGVVLRAALAALPRRQRAVLVLRFWADLSVEQTAAALDCAPGTVKSQTSDALANLRRTLGAALDDLRPNRKA</sequence>
<comment type="similarity">
    <text evidence="1">Belongs to the sigma-70 factor family. ECF subfamily.</text>
</comment>
<dbReference type="CDD" id="cd06171">
    <property type="entry name" value="Sigma70_r4"/>
    <property type="match status" value="1"/>
</dbReference>
<reference evidence="9" key="1">
    <citation type="journal article" date="2019" name="Int. J. Syst. Evol. Microbiol.">
        <title>The Global Catalogue of Microorganisms (GCM) 10K type strain sequencing project: providing services to taxonomists for standard genome sequencing and annotation.</title>
        <authorList>
            <consortium name="The Broad Institute Genomics Platform"/>
            <consortium name="The Broad Institute Genome Sequencing Center for Infectious Disease"/>
            <person name="Wu L."/>
            <person name="Ma J."/>
        </authorList>
    </citation>
    <scope>NUCLEOTIDE SEQUENCE [LARGE SCALE GENOMIC DNA]</scope>
    <source>
        <strain evidence="9">JCM 17441</strain>
    </source>
</reference>
<dbReference type="InterPro" id="IPR014325">
    <property type="entry name" value="RNA_pol_sigma-E_actinobac"/>
</dbReference>
<dbReference type="InterPro" id="IPR013325">
    <property type="entry name" value="RNA_pol_sigma_r2"/>
</dbReference>
<evidence type="ECO:0000259" key="6">
    <source>
        <dbReference type="Pfam" id="PF04542"/>
    </source>
</evidence>
<dbReference type="Gene3D" id="1.10.10.10">
    <property type="entry name" value="Winged helix-like DNA-binding domain superfamily/Winged helix DNA-binding domain"/>
    <property type="match status" value="1"/>
</dbReference>
<dbReference type="RefSeq" id="WP_345124118.1">
    <property type="nucleotide sequence ID" value="NZ_BAABAT010000004.1"/>
</dbReference>
<dbReference type="EMBL" id="BAABAT010000004">
    <property type="protein sequence ID" value="GAA4247279.1"/>
    <property type="molecule type" value="Genomic_DNA"/>
</dbReference>
<keyword evidence="4" id="KW-0238">DNA-binding</keyword>
<evidence type="ECO:0000256" key="3">
    <source>
        <dbReference type="ARBA" id="ARBA00023082"/>
    </source>
</evidence>
<dbReference type="InterPro" id="IPR007627">
    <property type="entry name" value="RNA_pol_sigma70_r2"/>
</dbReference>
<dbReference type="Gene3D" id="1.10.1740.10">
    <property type="match status" value="1"/>
</dbReference>
<dbReference type="Pfam" id="PF08281">
    <property type="entry name" value="Sigma70_r4_2"/>
    <property type="match status" value="1"/>
</dbReference>
<dbReference type="InterPro" id="IPR013249">
    <property type="entry name" value="RNA_pol_sigma70_r4_t2"/>
</dbReference>
<evidence type="ECO:0000259" key="7">
    <source>
        <dbReference type="Pfam" id="PF08281"/>
    </source>
</evidence>
<dbReference type="InterPro" id="IPR013324">
    <property type="entry name" value="RNA_pol_sigma_r3/r4-like"/>
</dbReference>
<proteinExistence type="inferred from homology"/>
<keyword evidence="3" id="KW-0731">Sigma factor</keyword>
<organism evidence="8 9">
    <name type="scientific">Dactylosporangium darangshiense</name>
    <dbReference type="NCBI Taxonomy" id="579108"/>
    <lineage>
        <taxon>Bacteria</taxon>
        <taxon>Bacillati</taxon>
        <taxon>Actinomycetota</taxon>
        <taxon>Actinomycetes</taxon>
        <taxon>Micromonosporales</taxon>
        <taxon>Micromonosporaceae</taxon>
        <taxon>Dactylosporangium</taxon>
    </lineage>
</organism>
<protein>
    <submittedName>
        <fullName evidence="8">SigE family RNA polymerase sigma factor</fullName>
    </submittedName>
</protein>
<dbReference type="InterPro" id="IPR014284">
    <property type="entry name" value="RNA_pol_sigma-70_dom"/>
</dbReference>
<dbReference type="PANTHER" id="PTHR43133">
    <property type="entry name" value="RNA POLYMERASE ECF-TYPE SIGMA FACTO"/>
    <property type="match status" value="1"/>
</dbReference>
<keyword evidence="9" id="KW-1185">Reference proteome</keyword>
<feature type="domain" description="RNA polymerase sigma factor 70 region 4 type 2" evidence="7">
    <location>
        <begin position="106"/>
        <end position="156"/>
    </location>
</feature>
<dbReference type="NCBIfam" id="TIGR02937">
    <property type="entry name" value="sigma70-ECF"/>
    <property type="match status" value="1"/>
</dbReference>
<dbReference type="PANTHER" id="PTHR43133:SF50">
    <property type="entry name" value="ECF RNA POLYMERASE SIGMA FACTOR SIGM"/>
    <property type="match status" value="1"/>
</dbReference>
<name>A0ABP8D523_9ACTN</name>
<dbReference type="InterPro" id="IPR039425">
    <property type="entry name" value="RNA_pol_sigma-70-like"/>
</dbReference>
<evidence type="ECO:0000313" key="9">
    <source>
        <dbReference type="Proteomes" id="UP001500620"/>
    </source>
</evidence>
<comment type="caution">
    <text evidence="8">The sequence shown here is derived from an EMBL/GenBank/DDBJ whole genome shotgun (WGS) entry which is preliminary data.</text>
</comment>
<evidence type="ECO:0000256" key="5">
    <source>
        <dbReference type="ARBA" id="ARBA00023163"/>
    </source>
</evidence>
<evidence type="ECO:0000256" key="4">
    <source>
        <dbReference type="ARBA" id="ARBA00023125"/>
    </source>
</evidence>
<dbReference type="InterPro" id="IPR036388">
    <property type="entry name" value="WH-like_DNA-bd_sf"/>
</dbReference>
<accession>A0ABP8D523</accession>
<dbReference type="Proteomes" id="UP001500620">
    <property type="component" value="Unassembled WGS sequence"/>
</dbReference>
<gene>
    <name evidence="8" type="ORF">GCM10022255_022500</name>
</gene>
<dbReference type="SUPFAM" id="SSF88946">
    <property type="entry name" value="Sigma2 domain of RNA polymerase sigma factors"/>
    <property type="match status" value="1"/>
</dbReference>
<dbReference type="Pfam" id="PF04542">
    <property type="entry name" value="Sigma70_r2"/>
    <property type="match status" value="1"/>
</dbReference>